<dbReference type="PANTHER" id="PTHR43777:SF1">
    <property type="entry name" value="MOLYBDENUM COFACTOR CYTIDYLYLTRANSFERASE"/>
    <property type="match status" value="1"/>
</dbReference>
<dbReference type="NCBIfam" id="TIGR00277">
    <property type="entry name" value="HDIG"/>
    <property type="match status" value="1"/>
</dbReference>
<dbReference type="PANTHER" id="PTHR43777">
    <property type="entry name" value="MOLYBDENUM COFACTOR CYTIDYLYLTRANSFERASE"/>
    <property type="match status" value="1"/>
</dbReference>
<name>C8X3V3_DESRD</name>
<dbReference type="SUPFAM" id="SSF53448">
    <property type="entry name" value="Nucleotide-diphospho-sugar transferases"/>
    <property type="match status" value="1"/>
</dbReference>
<organism evidence="2 3">
    <name type="scientific">Desulfohalobium retbaense (strain ATCC 49708 / DSM 5692 / JCM 16813 / HR100)</name>
    <dbReference type="NCBI Taxonomy" id="485915"/>
    <lineage>
        <taxon>Bacteria</taxon>
        <taxon>Pseudomonadati</taxon>
        <taxon>Thermodesulfobacteriota</taxon>
        <taxon>Desulfovibrionia</taxon>
        <taxon>Desulfovibrionales</taxon>
        <taxon>Desulfohalobiaceae</taxon>
        <taxon>Desulfohalobium</taxon>
    </lineage>
</organism>
<dbReference type="Gene3D" id="3.90.550.10">
    <property type="entry name" value="Spore Coat Polysaccharide Biosynthesis Protein SpsA, Chain A"/>
    <property type="match status" value="1"/>
</dbReference>
<dbReference type="InterPro" id="IPR025877">
    <property type="entry name" value="MobA-like_NTP_Trfase"/>
</dbReference>
<dbReference type="GO" id="GO:0016779">
    <property type="term" value="F:nucleotidyltransferase activity"/>
    <property type="evidence" value="ECO:0007669"/>
    <property type="project" value="UniProtKB-ARBA"/>
</dbReference>
<dbReference type="OrthoDB" id="9779263at2"/>
<evidence type="ECO:0000313" key="3">
    <source>
        <dbReference type="Proteomes" id="UP000001052"/>
    </source>
</evidence>
<protein>
    <submittedName>
        <fullName evidence="2">Metal dependent phosphohydrolase</fullName>
    </submittedName>
</protein>
<sequence>MPTQKIGAVILAAGRSTRQRGFKPLLPIGGQTVIQRCLELFQHRGVADSVVVLGYRGEELRPKVEKAGARAVVNPDFDQGMFSSVQAGVAALSPETDAFFVLPVDIPLVRPLTIRLLLRVLALNKSNEVFLPSFQDQTGHPPLLRATLRSRIATHDGTGGLRRILETASTVQVPVPDQHILVDIDTPTQYEYALTLWQRYCLPTPQEAEVLLDWETKGDADISAHSRQVASVTKRLALQINSRNPGSVDVDLAVAGALLHDIAKGQPRHADTGAKHLKACGFAPALTAIVAQHADYEPEEKSPVTETEIVYTADKLVQGSRLVGLDDRFRAKYEAFAGNTHARQAVLRRWKQASQIVQRVEHACGVPLDTLL</sequence>
<dbReference type="RefSeq" id="WP_015752243.1">
    <property type="nucleotide sequence ID" value="NC_013223.1"/>
</dbReference>
<dbReference type="eggNOG" id="COG2068">
    <property type="taxonomic scope" value="Bacteria"/>
</dbReference>
<dbReference type="CDD" id="cd00077">
    <property type="entry name" value="HDc"/>
    <property type="match status" value="1"/>
</dbReference>
<dbReference type="KEGG" id="drt:Dret_1816"/>
<dbReference type="CDD" id="cd04182">
    <property type="entry name" value="GT_2_like_f"/>
    <property type="match status" value="1"/>
</dbReference>
<proteinExistence type="predicted"/>
<evidence type="ECO:0000259" key="1">
    <source>
        <dbReference type="PROSITE" id="PS51831"/>
    </source>
</evidence>
<dbReference type="SUPFAM" id="SSF109604">
    <property type="entry name" value="HD-domain/PDEase-like"/>
    <property type="match status" value="1"/>
</dbReference>
<dbReference type="InterPro" id="IPR054703">
    <property type="entry name" value="Mop-rel"/>
</dbReference>
<dbReference type="Gene3D" id="1.10.3210.10">
    <property type="entry name" value="Hypothetical protein af1432"/>
    <property type="match status" value="1"/>
</dbReference>
<dbReference type="InterPro" id="IPR006674">
    <property type="entry name" value="HD_domain"/>
</dbReference>
<reference evidence="3" key="1">
    <citation type="submission" date="2009-09" db="EMBL/GenBank/DDBJ databases">
        <title>The complete chromosome of Desulfohalobium retbaense DSM 5692.</title>
        <authorList>
            <consortium name="US DOE Joint Genome Institute (JGI-PGF)"/>
            <person name="Lucas S."/>
            <person name="Copeland A."/>
            <person name="Lapidus A."/>
            <person name="Glavina del Rio T."/>
            <person name="Dalin E."/>
            <person name="Tice H."/>
            <person name="Bruce D."/>
            <person name="Goodwin L."/>
            <person name="Pitluck S."/>
            <person name="Kyrpides N."/>
            <person name="Mavromatis K."/>
            <person name="Ivanova N."/>
            <person name="Mikhailova N."/>
            <person name="Munk A.C."/>
            <person name="Brettin T."/>
            <person name="Detter J.C."/>
            <person name="Han C."/>
            <person name="Tapia R."/>
            <person name="Larimer F."/>
            <person name="Land M."/>
            <person name="Hauser L."/>
            <person name="Markowitz V."/>
            <person name="Cheng J.-F."/>
            <person name="Hugenholtz P."/>
            <person name="Woyke T."/>
            <person name="Wu D."/>
            <person name="Spring S."/>
            <person name="Klenk H.-P."/>
            <person name="Eisen J.A."/>
        </authorList>
    </citation>
    <scope>NUCLEOTIDE SEQUENCE [LARGE SCALE GENOMIC DNA]</scope>
    <source>
        <strain evidence="3">DSM 5692</strain>
    </source>
</reference>
<dbReference type="NCBIfam" id="NF045665">
    <property type="entry name" value="NTPtran_DVU1551"/>
    <property type="match status" value="1"/>
</dbReference>
<accession>C8X3V3</accession>
<dbReference type="InterPro" id="IPR006675">
    <property type="entry name" value="HDIG_dom"/>
</dbReference>
<dbReference type="Pfam" id="PF12804">
    <property type="entry name" value="NTP_transf_3"/>
    <property type="match status" value="1"/>
</dbReference>
<dbReference type="SMART" id="SM00471">
    <property type="entry name" value="HDc"/>
    <property type="match status" value="1"/>
</dbReference>
<dbReference type="PROSITE" id="PS51831">
    <property type="entry name" value="HD"/>
    <property type="match status" value="1"/>
</dbReference>
<dbReference type="AlphaFoldDB" id="C8X3V3"/>
<dbReference type="EMBL" id="CP001734">
    <property type="protein sequence ID" value="ACV69100.1"/>
    <property type="molecule type" value="Genomic_DNA"/>
</dbReference>
<dbReference type="HOGENOM" id="CLU_040526_0_0_7"/>
<dbReference type="InterPro" id="IPR029044">
    <property type="entry name" value="Nucleotide-diphossugar_trans"/>
</dbReference>
<evidence type="ECO:0000313" key="2">
    <source>
        <dbReference type="EMBL" id="ACV69100.1"/>
    </source>
</evidence>
<dbReference type="InterPro" id="IPR003607">
    <property type="entry name" value="HD/PDEase_dom"/>
</dbReference>
<keyword evidence="3" id="KW-1185">Reference proteome</keyword>
<feature type="domain" description="HD" evidence="1">
    <location>
        <begin position="222"/>
        <end position="319"/>
    </location>
</feature>
<gene>
    <name evidence="2" type="ordered locus">Dret_1816</name>
</gene>
<reference evidence="2 3" key="2">
    <citation type="journal article" date="2010" name="Stand. Genomic Sci.">
        <title>Complete genome sequence of Desulfohalobium retbaense type strain (HR(100)).</title>
        <authorList>
            <person name="Spring S."/>
            <person name="Nolan M."/>
            <person name="Lapidus A."/>
            <person name="Glavina Del Rio T."/>
            <person name="Copeland A."/>
            <person name="Tice H."/>
            <person name="Cheng J.F."/>
            <person name="Lucas S."/>
            <person name="Land M."/>
            <person name="Chen F."/>
            <person name="Bruce D."/>
            <person name="Goodwin L."/>
            <person name="Pitluck S."/>
            <person name="Ivanova N."/>
            <person name="Mavromatis K."/>
            <person name="Mikhailova N."/>
            <person name="Pati A."/>
            <person name="Chen A."/>
            <person name="Palaniappan K."/>
            <person name="Hauser L."/>
            <person name="Chang Y.J."/>
            <person name="Jeffries C.D."/>
            <person name="Munk C."/>
            <person name="Kiss H."/>
            <person name="Chain P."/>
            <person name="Han C."/>
            <person name="Brettin T."/>
            <person name="Detter J.C."/>
            <person name="Schuler E."/>
            <person name="Goker M."/>
            <person name="Rohde M."/>
            <person name="Bristow J."/>
            <person name="Eisen J.A."/>
            <person name="Markowitz V."/>
            <person name="Hugenholtz P."/>
            <person name="Kyrpides N.C."/>
            <person name="Klenk H.P."/>
        </authorList>
    </citation>
    <scope>NUCLEOTIDE SEQUENCE [LARGE SCALE GENOMIC DNA]</scope>
    <source>
        <strain evidence="2 3">DSM 5692</strain>
    </source>
</reference>
<dbReference type="Proteomes" id="UP000001052">
    <property type="component" value="Chromosome"/>
</dbReference>
<dbReference type="eggNOG" id="COG1418">
    <property type="taxonomic scope" value="Bacteria"/>
</dbReference>
<dbReference type="STRING" id="485915.Dret_1816"/>
<dbReference type="Pfam" id="PF01966">
    <property type="entry name" value="HD"/>
    <property type="match status" value="1"/>
</dbReference>